<gene>
    <name evidence="1" type="ORF">QF030_000051</name>
</gene>
<name>A0ABU0NGE0_STRRH</name>
<dbReference type="EMBL" id="JAUSWV010000001">
    <property type="protein sequence ID" value="MDQ0577873.1"/>
    <property type="molecule type" value="Genomic_DNA"/>
</dbReference>
<dbReference type="Proteomes" id="UP001230654">
    <property type="component" value="Unassembled WGS sequence"/>
</dbReference>
<evidence type="ECO:0000313" key="2">
    <source>
        <dbReference type="Proteomes" id="UP001230654"/>
    </source>
</evidence>
<reference evidence="1 2" key="1">
    <citation type="submission" date="2023-07" db="EMBL/GenBank/DDBJ databases">
        <title>Comparative genomics of wheat-associated soil bacteria to identify genetic determinants of phenazine resistance.</title>
        <authorList>
            <person name="Mouncey N."/>
        </authorList>
    </citation>
    <scope>NUCLEOTIDE SEQUENCE [LARGE SCALE GENOMIC DNA]</scope>
    <source>
        <strain evidence="1 2">B2I6</strain>
    </source>
</reference>
<protein>
    <recommendedName>
        <fullName evidence="3">YaaC-like Protein</fullName>
    </recommendedName>
</protein>
<dbReference type="InterPro" id="IPR026988">
    <property type="entry name" value="YaaC-like"/>
</dbReference>
<accession>A0ABU0NGE0</accession>
<proteinExistence type="predicted"/>
<sequence length="350" mass="38701">MDLMNLSGDELWRWLRGTRWKPPKAAKADQERRETYVFALEQAEQMFRAAATVGPAAQPLLLFYGLSQAGRAVMATAPVTGDEWRLVGHGISQDPKTFAGPLAEIAVTTSREGSRGSFVRLSKALDSPLWQDSAVPLGTLWDCLPENRLSPLNAVTDERRTPLGLDERTLSGGQHPLASVDIWDFPPWVASAGSVEALKAYMKAFPGSEGFDYLWRGSSEAKEPDFSLDLDGWGGLPMHWRVPPGSDGSFEDRRTLIRAMTRPYGRSRYLVPAVGSNAKSVHPLMTWWAVLHTLSMLARYEPAQWSKHIHVDSSQQAVPLESLLEKALSTMPILLAYTLDELSGGELTSR</sequence>
<keyword evidence="2" id="KW-1185">Reference proteome</keyword>
<dbReference type="Pfam" id="PF14175">
    <property type="entry name" value="YaaC"/>
    <property type="match status" value="1"/>
</dbReference>
<comment type="caution">
    <text evidence="1">The sequence shown here is derived from an EMBL/GenBank/DDBJ whole genome shotgun (WGS) entry which is preliminary data.</text>
</comment>
<organism evidence="1 2">
    <name type="scientific">Streptomyces rishiriensis</name>
    <dbReference type="NCBI Taxonomy" id="68264"/>
    <lineage>
        <taxon>Bacteria</taxon>
        <taxon>Bacillati</taxon>
        <taxon>Actinomycetota</taxon>
        <taxon>Actinomycetes</taxon>
        <taxon>Kitasatosporales</taxon>
        <taxon>Streptomycetaceae</taxon>
        <taxon>Streptomyces</taxon>
    </lineage>
</organism>
<evidence type="ECO:0000313" key="1">
    <source>
        <dbReference type="EMBL" id="MDQ0577873.1"/>
    </source>
</evidence>
<evidence type="ECO:0008006" key="3">
    <source>
        <dbReference type="Google" id="ProtNLM"/>
    </source>
</evidence>